<dbReference type="PANTHER" id="PTHR16485:SF7">
    <property type="entry name" value="MICROFIBRIL-ASSOCIATED PROTEIN 5"/>
    <property type="match status" value="1"/>
</dbReference>
<keyword evidence="6" id="KW-1015">Disulfide bond</keyword>
<dbReference type="eggNOG" id="ENOG502S4DY">
    <property type="taxonomic scope" value="Eukaryota"/>
</dbReference>
<dbReference type="CTD" id="8076"/>
<dbReference type="GO" id="GO:0048048">
    <property type="term" value="P:embryonic eye morphogenesis"/>
    <property type="evidence" value="ECO:0007669"/>
    <property type="project" value="TreeGrafter"/>
</dbReference>
<reference evidence="10" key="2">
    <citation type="submission" date="2025-08" db="UniProtKB">
        <authorList>
            <consortium name="Ensembl"/>
        </authorList>
    </citation>
    <scope>IDENTIFICATION</scope>
</reference>
<evidence type="ECO:0000256" key="8">
    <source>
        <dbReference type="SAM" id="MobiDB-lite"/>
    </source>
</evidence>
<keyword evidence="5 9" id="KW-0732">Signal</keyword>
<sequence>MAPKTLRFLLVLLSVFFILDTNAQQSPGDPYFDVSNVDINELTIDRPDGVLSGPRPIEPDCREEQYPCTRLYSVHHPMKQCIHSSLCFYSLRRLYVINNEVCIRIVCRDDENFMAELCREQSGWPSRFRRSNGPCQRQRKLRDSKKV</sequence>
<comment type="similarity">
    <text evidence="2">Belongs to the MFAP family.</text>
</comment>
<feature type="compositionally biased region" description="Basic residues" evidence="8">
    <location>
        <begin position="137"/>
        <end position="147"/>
    </location>
</feature>
<dbReference type="Pfam" id="PF05507">
    <property type="entry name" value="MAGP"/>
    <property type="match status" value="1"/>
</dbReference>
<name>H3ATW4_LATCH</name>
<dbReference type="GeneID" id="102349388"/>
<evidence type="ECO:0000256" key="4">
    <source>
        <dbReference type="ARBA" id="ARBA00022530"/>
    </source>
</evidence>
<evidence type="ECO:0000256" key="2">
    <source>
        <dbReference type="ARBA" id="ARBA00005317"/>
    </source>
</evidence>
<dbReference type="FunCoup" id="H3ATW4">
    <property type="interactions" value="60"/>
</dbReference>
<evidence type="ECO:0000256" key="1">
    <source>
        <dbReference type="ARBA" id="ARBA00004498"/>
    </source>
</evidence>
<keyword evidence="7" id="KW-0325">Glycoprotein</keyword>
<evidence type="ECO:0000256" key="7">
    <source>
        <dbReference type="ARBA" id="ARBA00023180"/>
    </source>
</evidence>
<evidence type="ECO:0000313" key="10">
    <source>
        <dbReference type="Ensembl" id="ENSLACP00000013085.1"/>
    </source>
</evidence>
<evidence type="ECO:0000256" key="9">
    <source>
        <dbReference type="SAM" id="SignalP"/>
    </source>
</evidence>
<dbReference type="Bgee" id="ENSLACG00000011526">
    <property type="expression patterns" value="Expressed in pectoral fin and 6 other cell types or tissues"/>
</dbReference>
<dbReference type="STRING" id="7897.ENSLACP00000013085"/>
<feature type="chain" id="PRO_5003579497" evidence="9">
    <location>
        <begin position="24"/>
        <end position="147"/>
    </location>
</feature>
<dbReference type="InterPro" id="IPR008673">
    <property type="entry name" value="MAGP"/>
</dbReference>
<dbReference type="PANTHER" id="PTHR16485">
    <property type="entry name" value="MICROFIBRILLAR-ASSOCIATED PROTEIN 2"/>
    <property type="match status" value="1"/>
</dbReference>
<organism evidence="10 11">
    <name type="scientific">Latimeria chalumnae</name>
    <name type="common">Coelacanth</name>
    <dbReference type="NCBI Taxonomy" id="7897"/>
    <lineage>
        <taxon>Eukaryota</taxon>
        <taxon>Metazoa</taxon>
        <taxon>Chordata</taxon>
        <taxon>Craniata</taxon>
        <taxon>Vertebrata</taxon>
        <taxon>Euteleostomi</taxon>
        <taxon>Coelacanthiformes</taxon>
        <taxon>Coelacanthidae</taxon>
        <taxon>Latimeria</taxon>
    </lineage>
</organism>
<keyword evidence="3" id="KW-0964">Secreted</keyword>
<dbReference type="GO" id="GO:0001527">
    <property type="term" value="C:microfibril"/>
    <property type="evidence" value="ECO:0007669"/>
    <property type="project" value="InterPro"/>
</dbReference>
<proteinExistence type="inferred from homology"/>
<dbReference type="EMBL" id="AFYH01169696">
    <property type="status" value="NOT_ANNOTATED_CDS"/>
    <property type="molecule type" value="Genomic_DNA"/>
</dbReference>
<dbReference type="Ensembl" id="ENSLACT00000013181.1">
    <property type="protein sequence ID" value="ENSLACP00000013085.1"/>
    <property type="gene ID" value="ENSLACG00000011526.1"/>
</dbReference>
<protein>
    <submittedName>
        <fullName evidence="10">Microfibril associated protein 5</fullName>
    </submittedName>
</protein>
<reference evidence="11" key="1">
    <citation type="submission" date="2011-08" db="EMBL/GenBank/DDBJ databases">
        <title>The draft genome of Latimeria chalumnae.</title>
        <authorList>
            <person name="Di Palma F."/>
            <person name="Alfoldi J."/>
            <person name="Johnson J."/>
            <person name="Berlin A."/>
            <person name="Gnerre S."/>
            <person name="Jaffe D."/>
            <person name="MacCallum I."/>
            <person name="Young S."/>
            <person name="Walker B.J."/>
            <person name="Lander E."/>
            <person name="Lindblad-Toh K."/>
        </authorList>
    </citation>
    <scope>NUCLEOTIDE SEQUENCE [LARGE SCALE GENOMIC DNA]</scope>
    <source>
        <strain evidence="11">Wild caught</strain>
    </source>
</reference>
<accession>H3ATW4</accession>
<dbReference type="Proteomes" id="UP000008672">
    <property type="component" value="Unassembled WGS sequence"/>
</dbReference>
<dbReference type="GeneTree" id="ENSGT00390000017736"/>
<dbReference type="KEGG" id="lcm:102349388"/>
<dbReference type="RefSeq" id="XP_064415420.1">
    <property type="nucleotide sequence ID" value="XM_064559350.1"/>
</dbReference>
<dbReference type="AlphaFoldDB" id="H3ATW4"/>
<dbReference type="OrthoDB" id="9947781at2759"/>
<evidence type="ECO:0000256" key="6">
    <source>
        <dbReference type="ARBA" id="ARBA00023157"/>
    </source>
</evidence>
<dbReference type="HOGENOM" id="CLU_138028_0_0_1"/>
<comment type="subcellular location">
    <subcellularLocation>
        <location evidence="1">Secreted</location>
        <location evidence="1">Extracellular space</location>
        <location evidence="1">Extracellular matrix</location>
    </subcellularLocation>
</comment>
<dbReference type="InParanoid" id="H3ATW4"/>
<feature type="signal peptide" evidence="9">
    <location>
        <begin position="1"/>
        <end position="23"/>
    </location>
</feature>
<evidence type="ECO:0000256" key="3">
    <source>
        <dbReference type="ARBA" id="ARBA00022525"/>
    </source>
</evidence>
<evidence type="ECO:0000313" key="11">
    <source>
        <dbReference type="Proteomes" id="UP000008672"/>
    </source>
</evidence>
<feature type="region of interest" description="Disordered" evidence="8">
    <location>
        <begin position="126"/>
        <end position="147"/>
    </location>
</feature>
<dbReference type="EMBL" id="AFYH01169695">
    <property type="status" value="NOT_ANNOTATED_CDS"/>
    <property type="molecule type" value="Genomic_DNA"/>
</dbReference>
<keyword evidence="4" id="KW-0272">Extracellular matrix</keyword>
<reference evidence="10" key="3">
    <citation type="submission" date="2025-09" db="UniProtKB">
        <authorList>
            <consortium name="Ensembl"/>
        </authorList>
    </citation>
    <scope>IDENTIFICATION</scope>
</reference>
<gene>
    <name evidence="10" type="primary">MFAP5</name>
</gene>
<evidence type="ECO:0000256" key="5">
    <source>
        <dbReference type="ARBA" id="ARBA00022729"/>
    </source>
</evidence>
<keyword evidence="11" id="KW-1185">Reference proteome</keyword>